<dbReference type="AlphaFoldDB" id="A0A0E9RRR1"/>
<proteinExistence type="predicted"/>
<dbReference type="EMBL" id="GBXM01077502">
    <property type="protein sequence ID" value="JAH31075.1"/>
    <property type="molecule type" value="Transcribed_RNA"/>
</dbReference>
<evidence type="ECO:0000313" key="1">
    <source>
        <dbReference type="EMBL" id="JAH31075.1"/>
    </source>
</evidence>
<name>A0A0E9RRR1_ANGAN</name>
<sequence>MNPTGGSCSLYGSGCRFTVTHTDRALWVEFELLNPCVQRHAPVSERDKW</sequence>
<reference evidence="1" key="2">
    <citation type="journal article" date="2015" name="Fish Shellfish Immunol.">
        <title>Early steps in the European eel (Anguilla anguilla)-Vibrio vulnificus interaction in the gills: Role of the RtxA13 toxin.</title>
        <authorList>
            <person name="Callol A."/>
            <person name="Pajuelo D."/>
            <person name="Ebbesson L."/>
            <person name="Teles M."/>
            <person name="MacKenzie S."/>
            <person name="Amaro C."/>
        </authorList>
    </citation>
    <scope>NUCLEOTIDE SEQUENCE</scope>
</reference>
<protein>
    <submittedName>
        <fullName evidence="1">Uncharacterized protein</fullName>
    </submittedName>
</protein>
<accession>A0A0E9RRR1</accession>
<reference evidence="1" key="1">
    <citation type="submission" date="2014-11" db="EMBL/GenBank/DDBJ databases">
        <authorList>
            <person name="Amaro Gonzalez C."/>
        </authorList>
    </citation>
    <scope>NUCLEOTIDE SEQUENCE</scope>
</reference>
<organism evidence="1">
    <name type="scientific">Anguilla anguilla</name>
    <name type="common">European freshwater eel</name>
    <name type="synonym">Muraena anguilla</name>
    <dbReference type="NCBI Taxonomy" id="7936"/>
    <lineage>
        <taxon>Eukaryota</taxon>
        <taxon>Metazoa</taxon>
        <taxon>Chordata</taxon>
        <taxon>Craniata</taxon>
        <taxon>Vertebrata</taxon>
        <taxon>Euteleostomi</taxon>
        <taxon>Actinopterygii</taxon>
        <taxon>Neopterygii</taxon>
        <taxon>Teleostei</taxon>
        <taxon>Anguilliformes</taxon>
        <taxon>Anguillidae</taxon>
        <taxon>Anguilla</taxon>
    </lineage>
</organism>